<evidence type="ECO:0000313" key="2">
    <source>
        <dbReference type="EMBL" id="CAF5058198.1"/>
    </source>
</evidence>
<proteinExistence type="predicted"/>
<name>A0A8S3EIS4_9BILA</name>
<gene>
    <name evidence="2" type="ORF">SMN809_LOCUS59598</name>
</gene>
<feature type="compositionally biased region" description="Low complexity" evidence="1">
    <location>
        <begin position="9"/>
        <end position="33"/>
    </location>
</feature>
<sequence>LLRHTQELQPRPAQQRQTTTTTTTTAAPPQNTNGTREEVLNDLLRVELRDVARDYLS</sequence>
<feature type="non-terminal residue" evidence="2">
    <location>
        <position position="57"/>
    </location>
</feature>
<feature type="region of interest" description="Disordered" evidence="1">
    <location>
        <begin position="1"/>
        <end position="39"/>
    </location>
</feature>
<protein>
    <submittedName>
        <fullName evidence="2">Uncharacterized protein</fullName>
    </submittedName>
</protein>
<evidence type="ECO:0000256" key="1">
    <source>
        <dbReference type="SAM" id="MobiDB-lite"/>
    </source>
</evidence>
<evidence type="ECO:0000313" key="3">
    <source>
        <dbReference type="Proteomes" id="UP000676336"/>
    </source>
</evidence>
<comment type="caution">
    <text evidence="2">The sequence shown here is derived from an EMBL/GenBank/DDBJ whole genome shotgun (WGS) entry which is preliminary data.</text>
</comment>
<dbReference type="Proteomes" id="UP000676336">
    <property type="component" value="Unassembled WGS sequence"/>
</dbReference>
<dbReference type="AlphaFoldDB" id="A0A8S3EIS4"/>
<dbReference type="EMBL" id="CAJOBI010228155">
    <property type="protein sequence ID" value="CAF5058198.1"/>
    <property type="molecule type" value="Genomic_DNA"/>
</dbReference>
<accession>A0A8S3EIS4</accession>
<feature type="non-terminal residue" evidence="2">
    <location>
        <position position="1"/>
    </location>
</feature>
<organism evidence="2 3">
    <name type="scientific">Rotaria magnacalcarata</name>
    <dbReference type="NCBI Taxonomy" id="392030"/>
    <lineage>
        <taxon>Eukaryota</taxon>
        <taxon>Metazoa</taxon>
        <taxon>Spiralia</taxon>
        <taxon>Gnathifera</taxon>
        <taxon>Rotifera</taxon>
        <taxon>Eurotatoria</taxon>
        <taxon>Bdelloidea</taxon>
        <taxon>Philodinida</taxon>
        <taxon>Philodinidae</taxon>
        <taxon>Rotaria</taxon>
    </lineage>
</organism>
<reference evidence="2" key="1">
    <citation type="submission" date="2021-02" db="EMBL/GenBank/DDBJ databases">
        <authorList>
            <person name="Nowell W R."/>
        </authorList>
    </citation>
    <scope>NUCLEOTIDE SEQUENCE</scope>
</reference>